<keyword evidence="3" id="KW-1185">Reference proteome</keyword>
<dbReference type="PROSITE" id="PS51186">
    <property type="entry name" value="GNAT"/>
    <property type="match status" value="1"/>
</dbReference>
<dbReference type="RefSeq" id="WP_238103017.1">
    <property type="nucleotide sequence ID" value="NZ_JAQQPZ010000015.1"/>
</dbReference>
<dbReference type="SUPFAM" id="SSF55729">
    <property type="entry name" value="Acyl-CoA N-acyltransferases (Nat)"/>
    <property type="match status" value="1"/>
</dbReference>
<feature type="domain" description="N-acetyltransferase" evidence="1">
    <location>
        <begin position="8"/>
        <end position="153"/>
    </location>
</feature>
<reference evidence="2 3" key="1">
    <citation type="submission" date="2023-02" db="EMBL/GenBank/DDBJ databases">
        <title>Genome sequence of Shewanella metallivivens ER-Te-42B-Light, sp. nov., enriched from sulfide tube worms (Riftia pachyptila) isolated from Explorer Ridge in the Pacific Ocean.</title>
        <authorList>
            <person name="Maltman C."/>
            <person name="Kuzyk S.B."/>
            <person name="Kyndt J.A."/>
            <person name="Yurkov V."/>
        </authorList>
    </citation>
    <scope>NUCLEOTIDE SEQUENCE [LARGE SCALE GENOMIC DNA]</scope>
    <source>
        <strain evidence="2 3">ER-Te-42B-Light</strain>
    </source>
</reference>
<dbReference type="InterPro" id="IPR016181">
    <property type="entry name" value="Acyl_CoA_acyltransferase"/>
</dbReference>
<dbReference type="Gene3D" id="3.40.630.30">
    <property type="match status" value="1"/>
</dbReference>
<organism evidence="2 3">
    <name type="scientific">Shewanella metallivivens</name>
    <dbReference type="NCBI Taxonomy" id="2872342"/>
    <lineage>
        <taxon>Bacteria</taxon>
        <taxon>Pseudomonadati</taxon>
        <taxon>Pseudomonadota</taxon>
        <taxon>Gammaproteobacteria</taxon>
        <taxon>Alteromonadales</taxon>
        <taxon>Shewanellaceae</taxon>
        <taxon>Shewanella</taxon>
    </lineage>
</organism>
<evidence type="ECO:0000259" key="1">
    <source>
        <dbReference type="PROSITE" id="PS51186"/>
    </source>
</evidence>
<dbReference type="InterPro" id="IPR000182">
    <property type="entry name" value="GNAT_dom"/>
</dbReference>
<dbReference type="Proteomes" id="UP001213691">
    <property type="component" value="Unassembled WGS sequence"/>
</dbReference>
<dbReference type="PANTHER" id="PTHR13355">
    <property type="entry name" value="GLUCOSAMINE 6-PHOSPHATE N-ACETYLTRANSFERASE"/>
    <property type="match status" value="1"/>
</dbReference>
<dbReference type="Pfam" id="PF13673">
    <property type="entry name" value="Acetyltransf_10"/>
    <property type="match status" value="1"/>
</dbReference>
<dbReference type="PANTHER" id="PTHR13355:SF11">
    <property type="entry name" value="GLUCOSAMINE 6-PHOSPHATE N-ACETYLTRANSFERASE"/>
    <property type="match status" value="1"/>
</dbReference>
<dbReference type="CDD" id="cd04301">
    <property type="entry name" value="NAT_SF"/>
    <property type="match status" value="1"/>
</dbReference>
<evidence type="ECO:0000313" key="2">
    <source>
        <dbReference type="EMBL" id="MDD8061103.1"/>
    </source>
</evidence>
<accession>A0ABT5TR62</accession>
<dbReference type="InterPro" id="IPR039143">
    <property type="entry name" value="GNPNAT1-like"/>
</dbReference>
<name>A0ABT5TR62_9GAMM</name>
<dbReference type="EMBL" id="JAQQPZ010000015">
    <property type="protein sequence ID" value="MDD8061103.1"/>
    <property type="molecule type" value="Genomic_DNA"/>
</dbReference>
<protein>
    <submittedName>
        <fullName evidence="2">GNAT family N-acetyltransferase</fullName>
    </submittedName>
</protein>
<gene>
    <name evidence="2" type="ORF">PQR79_18720</name>
</gene>
<proteinExistence type="predicted"/>
<sequence length="158" mass="17954">MSLTWLDIGFTDLTLEQLYNVLQLRVDVFVVEQNCPYPELDGKDKHVHTRHLLGINDQQEIVAYSRVLAPSISYPQASIGRVAVAKSARGQGVANQLMQRAIAIAKQHWPDDHIQIGAQDYLRQFYEKLGFAVNSEVYLEDGIPHLDMLLTYPVIIHK</sequence>
<comment type="caution">
    <text evidence="2">The sequence shown here is derived from an EMBL/GenBank/DDBJ whole genome shotgun (WGS) entry which is preliminary data.</text>
</comment>
<evidence type="ECO:0000313" key="3">
    <source>
        <dbReference type="Proteomes" id="UP001213691"/>
    </source>
</evidence>